<sequence length="327" mass="34650">MTHSPAPAQSSTRPAPTRLDSRPLAGRTALVAGATRGAGRAIARELAAAGAFVWCTGRSTAGAPSDYGRPETIEETVDLIRAAGGEGQAVVCDHLDEESLSALAEQVEAEGRGLDILVGDIGGEAYVSWGQPLWEGDGAQGRRLLETGLLSHLLTARALLPLLTRTPGGLHIEITDGTSAYNATHFRESIWLDLTKTAISRFAFGLSHELAPVGATAVALTPGWLRSEMMLEGFATTEETWLTDALDESNEAAPRDFAISETPHLIGRGIAALAADPDRHRFTGLTLSSFDLAGTYDLTDLDGSRPDSWGYLAAKEDDPSADPMTFR</sequence>
<organism evidence="2 3">
    <name type="scientific">Brevibacterium casei</name>
    <dbReference type="NCBI Taxonomy" id="33889"/>
    <lineage>
        <taxon>Bacteria</taxon>
        <taxon>Bacillati</taxon>
        <taxon>Actinomycetota</taxon>
        <taxon>Actinomycetes</taxon>
        <taxon>Micrococcales</taxon>
        <taxon>Brevibacteriaceae</taxon>
        <taxon>Brevibacterium</taxon>
    </lineage>
</organism>
<gene>
    <name evidence="2" type="ORF">I6H47_12305</name>
</gene>
<protein>
    <submittedName>
        <fullName evidence="2">SDR family NAD(P)-dependent oxidoreductase</fullName>
    </submittedName>
</protein>
<dbReference type="Gene3D" id="3.40.50.720">
    <property type="entry name" value="NAD(P)-binding Rossmann-like Domain"/>
    <property type="match status" value="1"/>
</dbReference>
<dbReference type="SUPFAM" id="SSF51735">
    <property type="entry name" value="NAD(P)-binding Rossmann-fold domains"/>
    <property type="match status" value="1"/>
</dbReference>
<dbReference type="PRINTS" id="PR00081">
    <property type="entry name" value="GDHRDH"/>
</dbReference>
<dbReference type="Pfam" id="PF00106">
    <property type="entry name" value="adh_short"/>
    <property type="match status" value="1"/>
</dbReference>
<dbReference type="EMBL" id="CP065989">
    <property type="protein sequence ID" value="QQB13587.1"/>
    <property type="molecule type" value="Genomic_DNA"/>
</dbReference>
<evidence type="ECO:0000313" key="3">
    <source>
        <dbReference type="Proteomes" id="UP000595374"/>
    </source>
</evidence>
<accession>A0A7T3ZXU5</accession>
<evidence type="ECO:0000313" key="2">
    <source>
        <dbReference type="EMBL" id="QQB13587.1"/>
    </source>
</evidence>
<dbReference type="Proteomes" id="UP000595374">
    <property type="component" value="Chromosome"/>
</dbReference>
<proteinExistence type="predicted"/>
<reference evidence="2 3" key="1">
    <citation type="submission" date="2020-12" db="EMBL/GenBank/DDBJ databases">
        <title>FDA dAtabase for Regulatory Grade micrObial Sequences (FDA-ARGOS): Supporting development and validation of Infectious Disease Dx tests.</title>
        <authorList>
            <person name="Sproer C."/>
            <person name="Gronow S."/>
            <person name="Severitt S."/>
            <person name="Schroder I."/>
            <person name="Tallon L."/>
            <person name="Sadzewicz L."/>
            <person name="Zhao X."/>
            <person name="Boylan J."/>
            <person name="Ott S."/>
            <person name="Bowen H."/>
            <person name="Vavikolanu K."/>
            <person name="Mehta A."/>
            <person name="Aluvathingal J."/>
            <person name="Nadendla S."/>
            <person name="Lowell S."/>
            <person name="Myers T."/>
            <person name="Yan Y."/>
            <person name="Sichtig H."/>
        </authorList>
    </citation>
    <scope>NUCLEOTIDE SEQUENCE [LARGE SCALE GENOMIC DNA]</scope>
    <source>
        <strain evidence="2 3">FDAARGOS_990</strain>
    </source>
</reference>
<name>A0A7T3ZXU5_9MICO</name>
<dbReference type="InterPro" id="IPR002347">
    <property type="entry name" value="SDR_fam"/>
</dbReference>
<feature type="region of interest" description="Disordered" evidence="1">
    <location>
        <begin position="1"/>
        <end position="24"/>
    </location>
</feature>
<feature type="compositionally biased region" description="Polar residues" evidence="1">
    <location>
        <begin position="1"/>
        <end position="14"/>
    </location>
</feature>
<dbReference type="NCBIfam" id="NF006159">
    <property type="entry name" value="PRK08303.1"/>
    <property type="match status" value="1"/>
</dbReference>
<dbReference type="PANTHER" id="PTHR44147">
    <property type="entry name" value="DEHYDROGENASE/REDUCTASE SDR FAMILY MEMBER 1"/>
    <property type="match status" value="1"/>
</dbReference>
<dbReference type="InterPro" id="IPR036291">
    <property type="entry name" value="NAD(P)-bd_dom_sf"/>
</dbReference>
<dbReference type="AlphaFoldDB" id="A0A7T3ZXU5"/>
<dbReference type="RefSeq" id="WP_198498771.1">
    <property type="nucleotide sequence ID" value="NZ_CP065989.1"/>
</dbReference>
<evidence type="ECO:0000256" key="1">
    <source>
        <dbReference type="SAM" id="MobiDB-lite"/>
    </source>
</evidence>
<dbReference type="PANTHER" id="PTHR44147:SF2">
    <property type="entry name" value="DEHYDROGENASE_REDUCTASE SDR FAMILY MEMBER 1"/>
    <property type="match status" value="1"/>
</dbReference>